<protein>
    <submittedName>
        <fullName evidence="2">Uncharacterized protein</fullName>
    </submittedName>
</protein>
<reference evidence="2" key="1">
    <citation type="submission" date="2022-11" db="UniProtKB">
        <authorList>
            <consortium name="WormBaseParasite"/>
        </authorList>
    </citation>
    <scope>IDENTIFICATION</scope>
</reference>
<dbReference type="Proteomes" id="UP000887579">
    <property type="component" value="Unplaced"/>
</dbReference>
<proteinExistence type="predicted"/>
<dbReference type="WBParaSite" id="ES5_v2.g8733.t1">
    <property type="protein sequence ID" value="ES5_v2.g8733.t1"/>
    <property type="gene ID" value="ES5_v2.g8733"/>
</dbReference>
<evidence type="ECO:0000313" key="2">
    <source>
        <dbReference type="WBParaSite" id="ES5_v2.g8733.t1"/>
    </source>
</evidence>
<name>A0AC34GUV1_9BILA</name>
<sequence length="466" mass="51262">MYLLRFLTVFAVLQLIYAGTGQGIEPNDEKPSSKAVEESVKQEVFLKTANAEPIEIDRVKRFEANDNAPVQSLRRTPELDEATVSPAPRIGYGSGSNSGIGQGVRTSSGIGSGTVYGGYHSPNQDVSIGRGAGTVSGKSGIGSGTGYGSYTPDIGHGVKVGGKVPAIGSGVADDITDVGIGYGTFTTRRTPGIGSGAGLQSDEDVSIGNGATMGGDSKGAKVHLRGDPDSVNTEMGGEVKIGRGVSRARRNSQFDRFDTGFAKECNSYYGKLICYRVYTNPSIVTPTEYTCWRISNQRKNCTEIDNIVYLKNQGFEPDEYELPRNRNQQHPQPRNRQDPEEYETSTNSRQHPRPRQPVQDDIRGQDQPYDPYNPAPPRRHGSPGQTHRFVTSSLKLGRDNSLEVDDNRELYRQKRKRAVKTKKPYYIPPDYELIDEYEEMRSKNKPKNPQQKQQSHLKPSPPPSSQ</sequence>
<organism evidence="1 2">
    <name type="scientific">Panagrolaimus sp. ES5</name>
    <dbReference type="NCBI Taxonomy" id="591445"/>
    <lineage>
        <taxon>Eukaryota</taxon>
        <taxon>Metazoa</taxon>
        <taxon>Ecdysozoa</taxon>
        <taxon>Nematoda</taxon>
        <taxon>Chromadorea</taxon>
        <taxon>Rhabditida</taxon>
        <taxon>Tylenchina</taxon>
        <taxon>Panagrolaimomorpha</taxon>
        <taxon>Panagrolaimoidea</taxon>
        <taxon>Panagrolaimidae</taxon>
        <taxon>Panagrolaimus</taxon>
    </lineage>
</organism>
<evidence type="ECO:0000313" key="1">
    <source>
        <dbReference type="Proteomes" id="UP000887579"/>
    </source>
</evidence>
<accession>A0AC34GUV1</accession>